<evidence type="ECO:0000256" key="1">
    <source>
        <dbReference type="ARBA" id="ARBA00022837"/>
    </source>
</evidence>
<dbReference type="EMBL" id="CAUYUJ010011714">
    <property type="protein sequence ID" value="CAK0832458.1"/>
    <property type="molecule type" value="Genomic_DNA"/>
</dbReference>
<feature type="domain" description="EF-hand" evidence="3">
    <location>
        <begin position="62"/>
        <end position="97"/>
    </location>
</feature>
<dbReference type="InterPro" id="IPR002048">
    <property type="entry name" value="EF_hand_dom"/>
</dbReference>
<feature type="compositionally biased region" description="Low complexity" evidence="2">
    <location>
        <begin position="16"/>
        <end position="30"/>
    </location>
</feature>
<keyword evidence="1" id="KW-0106">Calcium</keyword>
<dbReference type="PROSITE" id="PS00018">
    <property type="entry name" value="EF_HAND_1"/>
    <property type="match status" value="1"/>
</dbReference>
<dbReference type="SUPFAM" id="SSF47473">
    <property type="entry name" value="EF-hand"/>
    <property type="match status" value="1"/>
</dbReference>
<name>A0ABN9SKY7_9DINO</name>
<accession>A0ABN9SKY7</accession>
<dbReference type="Proteomes" id="UP001189429">
    <property type="component" value="Unassembled WGS sequence"/>
</dbReference>
<feature type="region of interest" description="Disordered" evidence="2">
    <location>
        <begin position="1"/>
        <end position="36"/>
    </location>
</feature>
<reference evidence="4" key="1">
    <citation type="submission" date="2023-10" db="EMBL/GenBank/DDBJ databases">
        <authorList>
            <person name="Chen Y."/>
            <person name="Shah S."/>
            <person name="Dougan E. K."/>
            <person name="Thang M."/>
            <person name="Chan C."/>
        </authorList>
    </citation>
    <scope>NUCLEOTIDE SEQUENCE [LARGE SCALE GENOMIC DNA]</scope>
</reference>
<dbReference type="InterPro" id="IPR018247">
    <property type="entry name" value="EF_Hand_1_Ca_BS"/>
</dbReference>
<comment type="caution">
    <text evidence="4">The sequence shown here is derived from an EMBL/GenBank/DDBJ whole genome shotgun (WGS) entry which is preliminary data.</text>
</comment>
<evidence type="ECO:0000259" key="3">
    <source>
        <dbReference type="PROSITE" id="PS50222"/>
    </source>
</evidence>
<dbReference type="InterPro" id="IPR011992">
    <property type="entry name" value="EF-hand-dom_pair"/>
</dbReference>
<proteinExistence type="predicted"/>
<dbReference type="Gene3D" id="1.10.238.10">
    <property type="entry name" value="EF-hand"/>
    <property type="match status" value="1"/>
</dbReference>
<protein>
    <recommendedName>
        <fullName evidence="3">EF-hand domain-containing protein</fullName>
    </recommendedName>
</protein>
<dbReference type="PROSITE" id="PS50222">
    <property type="entry name" value="EF_HAND_2"/>
    <property type="match status" value="1"/>
</dbReference>
<keyword evidence="5" id="KW-1185">Reference proteome</keyword>
<dbReference type="SMART" id="SM00054">
    <property type="entry name" value="EFh"/>
    <property type="match status" value="1"/>
</dbReference>
<evidence type="ECO:0000256" key="2">
    <source>
        <dbReference type="SAM" id="MobiDB-lite"/>
    </source>
</evidence>
<dbReference type="Pfam" id="PF00036">
    <property type="entry name" value="EF-hand_1"/>
    <property type="match status" value="1"/>
</dbReference>
<evidence type="ECO:0000313" key="4">
    <source>
        <dbReference type="EMBL" id="CAK0832458.1"/>
    </source>
</evidence>
<gene>
    <name evidence="4" type="ORF">PCOR1329_LOCUS30470</name>
</gene>
<organism evidence="4 5">
    <name type="scientific">Prorocentrum cordatum</name>
    <dbReference type="NCBI Taxonomy" id="2364126"/>
    <lineage>
        <taxon>Eukaryota</taxon>
        <taxon>Sar</taxon>
        <taxon>Alveolata</taxon>
        <taxon>Dinophyceae</taxon>
        <taxon>Prorocentrales</taxon>
        <taxon>Prorocentraceae</taxon>
        <taxon>Prorocentrum</taxon>
    </lineage>
</organism>
<sequence>MADGVPAWARGPTACPRGRGPPAHGPARGRSPVAAPESLKAEDIGKMYATGDADMDELADTTWKDHFNVAFQSMDNDKDGKISLEDFAHALSEMGQPFTNLKQDALG</sequence>
<evidence type="ECO:0000313" key="5">
    <source>
        <dbReference type="Proteomes" id="UP001189429"/>
    </source>
</evidence>